<dbReference type="EMBL" id="JYDL01000074">
    <property type="protein sequence ID" value="KRX18312.1"/>
    <property type="molecule type" value="Genomic_DNA"/>
</dbReference>
<sequence length="66" mass="7626">MAVNDDNAPERMYTNHNRSNTDHGVCKSSEQFYQVVMTTSHFHGAFFFGINRSISQYDERCSMPDC</sequence>
<comment type="caution">
    <text evidence="2">The sequence shown here is derived from an EMBL/GenBank/DDBJ whole genome shotgun (WGS) entry which is preliminary data.</text>
</comment>
<protein>
    <submittedName>
        <fullName evidence="2">Uncharacterized protein</fullName>
    </submittedName>
</protein>
<dbReference type="AlphaFoldDB" id="A0A0V0RV07"/>
<evidence type="ECO:0000313" key="3">
    <source>
        <dbReference type="Proteomes" id="UP000054630"/>
    </source>
</evidence>
<dbReference type="OrthoDB" id="5913521at2759"/>
<evidence type="ECO:0000313" key="2">
    <source>
        <dbReference type="EMBL" id="KRX18312.1"/>
    </source>
</evidence>
<feature type="region of interest" description="Disordered" evidence="1">
    <location>
        <begin position="1"/>
        <end position="22"/>
    </location>
</feature>
<organism evidence="2 3">
    <name type="scientific">Trichinella nelsoni</name>
    <dbReference type="NCBI Taxonomy" id="6336"/>
    <lineage>
        <taxon>Eukaryota</taxon>
        <taxon>Metazoa</taxon>
        <taxon>Ecdysozoa</taxon>
        <taxon>Nematoda</taxon>
        <taxon>Enoplea</taxon>
        <taxon>Dorylaimia</taxon>
        <taxon>Trichinellida</taxon>
        <taxon>Trichinellidae</taxon>
        <taxon>Trichinella</taxon>
    </lineage>
</organism>
<dbReference type="Proteomes" id="UP000054630">
    <property type="component" value="Unassembled WGS sequence"/>
</dbReference>
<evidence type="ECO:0000256" key="1">
    <source>
        <dbReference type="SAM" id="MobiDB-lite"/>
    </source>
</evidence>
<reference evidence="2 3" key="1">
    <citation type="submission" date="2015-01" db="EMBL/GenBank/DDBJ databases">
        <title>Evolution of Trichinella species and genotypes.</title>
        <authorList>
            <person name="Korhonen P.K."/>
            <person name="Edoardo P."/>
            <person name="Giuseppe L.R."/>
            <person name="Gasser R.B."/>
        </authorList>
    </citation>
    <scope>NUCLEOTIDE SEQUENCE [LARGE SCALE GENOMIC DNA]</scope>
    <source>
        <strain evidence="2">ISS37</strain>
    </source>
</reference>
<keyword evidence="3" id="KW-1185">Reference proteome</keyword>
<proteinExistence type="predicted"/>
<gene>
    <name evidence="2" type="ORF">T07_5594</name>
</gene>
<name>A0A0V0RV07_9BILA</name>
<accession>A0A0V0RV07</accession>